<organism evidence="9 10">
    <name type="scientific">Nitrospira japonica</name>
    <dbReference type="NCBI Taxonomy" id="1325564"/>
    <lineage>
        <taxon>Bacteria</taxon>
        <taxon>Pseudomonadati</taxon>
        <taxon>Nitrospirota</taxon>
        <taxon>Nitrospiria</taxon>
        <taxon>Nitrospirales</taxon>
        <taxon>Nitrospiraceae</taxon>
        <taxon>Nitrospira</taxon>
    </lineage>
</organism>
<dbReference type="SUPFAM" id="SSF52172">
    <property type="entry name" value="CheY-like"/>
    <property type="match status" value="1"/>
</dbReference>
<dbReference type="AlphaFoldDB" id="A0A1W1I6I9"/>
<dbReference type="OrthoDB" id="9800897at2"/>
<keyword evidence="3" id="KW-0805">Transcription regulation</keyword>
<dbReference type="GO" id="GO:0006355">
    <property type="term" value="P:regulation of DNA-templated transcription"/>
    <property type="evidence" value="ECO:0007669"/>
    <property type="project" value="TreeGrafter"/>
</dbReference>
<dbReference type="InterPro" id="IPR011006">
    <property type="entry name" value="CheY-like_superfamily"/>
</dbReference>
<feature type="domain" description="Response regulatory" evidence="8">
    <location>
        <begin position="2"/>
        <end position="126"/>
    </location>
</feature>
<dbReference type="InterPro" id="IPR039420">
    <property type="entry name" value="WalR-like"/>
</dbReference>
<dbReference type="KEGG" id="nja:NSJP_2432"/>
<protein>
    <submittedName>
        <fullName evidence="9">Putative Response regulator, CheY-like</fullName>
    </submittedName>
</protein>
<dbReference type="Pfam" id="PF00072">
    <property type="entry name" value="Response_reg"/>
    <property type="match status" value="1"/>
</dbReference>
<dbReference type="GO" id="GO:0032993">
    <property type="term" value="C:protein-DNA complex"/>
    <property type="evidence" value="ECO:0007669"/>
    <property type="project" value="TreeGrafter"/>
</dbReference>
<evidence type="ECO:0000256" key="4">
    <source>
        <dbReference type="ARBA" id="ARBA00023125"/>
    </source>
</evidence>
<dbReference type="PANTHER" id="PTHR48111">
    <property type="entry name" value="REGULATOR OF RPOS"/>
    <property type="match status" value="1"/>
</dbReference>
<dbReference type="GO" id="GO:0000976">
    <property type="term" value="F:transcription cis-regulatory region binding"/>
    <property type="evidence" value="ECO:0007669"/>
    <property type="project" value="TreeGrafter"/>
</dbReference>
<dbReference type="InterPro" id="IPR001789">
    <property type="entry name" value="Sig_transdc_resp-reg_receiver"/>
</dbReference>
<sequence length="215" mass="23659">MSILIVDDFEEQRELLAFTLKQAGYRSLLFADSASDALQRLGIGSSAPPTDHVDIVLMDIVMPDMDGLEACRRIRGDERLEHLPVIVVTAKTDSSDLTAAYTAGATDYIRKPVIPAELVARVSMAMSVKEELDNRTEREKELDEQAKQLGKTVQELKSLRGTLCLCAKCKRVKTGGGIWQRLEDYLEEKLQAKITSGVCNKCGTPGAPNTVRASF</sequence>
<dbReference type="PANTHER" id="PTHR48111:SF1">
    <property type="entry name" value="TWO-COMPONENT RESPONSE REGULATOR ORR33"/>
    <property type="match status" value="1"/>
</dbReference>
<keyword evidence="1 6" id="KW-0597">Phosphoprotein</keyword>
<dbReference type="GO" id="GO:0005829">
    <property type="term" value="C:cytosol"/>
    <property type="evidence" value="ECO:0007669"/>
    <property type="project" value="TreeGrafter"/>
</dbReference>
<feature type="modified residue" description="4-aspartylphosphate" evidence="6">
    <location>
        <position position="59"/>
    </location>
</feature>
<evidence type="ECO:0000313" key="9">
    <source>
        <dbReference type="EMBL" id="SLM48604.1"/>
    </source>
</evidence>
<dbReference type="Gene3D" id="3.40.50.2300">
    <property type="match status" value="1"/>
</dbReference>
<dbReference type="STRING" id="1325564.NSJP_2432"/>
<accession>A0A1W1I6I9</accession>
<keyword evidence="7" id="KW-0175">Coiled coil</keyword>
<proteinExistence type="predicted"/>
<evidence type="ECO:0000256" key="1">
    <source>
        <dbReference type="ARBA" id="ARBA00022553"/>
    </source>
</evidence>
<evidence type="ECO:0000256" key="2">
    <source>
        <dbReference type="ARBA" id="ARBA00023012"/>
    </source>
</evidence>
<feature type="coiled-coil region" evidence="7">
    <location>
        <begin position="125"/>
        <end position="159"/>
    </location>
</feature>
<evidence type="ECO:0000256" key="5">
    <source>
        <dbReference type="ARBA" id="ARBA00023163"/>
    </source>
</evidence>
<evidence type="ECO:0000256" key="3">
    <source>
        <dbReference type="ARBA" id="ARBA00023015"/>
    </source>
</evidence>
<evidence type="ECO:0000313" key="10">
    <source>
        <dbReference type="Proteomes" id="UP000192042"/>
    </source>
</evidence>
<evidence type="ECO:0000256" key="6">
    <source>
        <dbReference type="PROSITE-ProRule" id="PRU00169"/>
    </source>
</evidence>
<evidence type="ECO:0000259" key="8">
    <source>
        <dbReference type="PROSITE" id="PS50110"/>
    </source>
</evidence>
<keyword evidence="10" id="KW-1185">Reference proteome</keyword>
<keyword evidence="4" id="KW-0238">DNA-binding</keyword>
<reference evidence="9 10" key="1">
    <citation type="submission" date="2017-03" db="EMBL/GenBank/DDBJ databases">
        <authorList>
            <person name="Afonso C.L."/>
            <person name="Miller P.J."/>
            <person name="Scott M.A."/>
            <person name="Spackman E."/>
            <person name="Goraichik I."/>
            <person name="Dimitrov K.M."/>
            <person name="Suarez D.L."/>
            <person name="Swayne D.E."/>
        </authorList>
    </citation>
    <scope>NUCLEOTIDE SEQUENCE [LARGE SCALE GENOMIC DNA]</scope>
    <source>
        <strain evidence="9">Genome sequencing of Nitrospira japonica strain NJ11</strain>
    </source>
</reference>
<dbReference type="PROSITE" id="PS50110">
    <property type="entry name" value="RESPONSE_REGULATORY"/>
    <property type="match status" value="1"/>
</dbReference>
<dbReference type="EMBL" id="LT828648">
    <property type="protein sequence ID" value="SLM48604.1"/>
    <property type="molecule type" value="Genomic_DNA"/>
</dbReference>
<evidence type="ECO:0000256" key="7">
    <source>
        <dbReference type="SAM" id="Coils"/>
    </source>
</evidence>
<dbReference type="Proteomes" id="UP000192042">
    <property type="component" value="Chromosome I"/>
</dbReference>
<keyword evidence="5" id="KW-0804">Transcription</keyword>
<keyword evidence="2" id="KW-0902">Two-component regulatory system</keyword>
<dbReference type="GO" id="GO:0000156">
    <property type="term" value="F:phosphorelay response regulator activity"/>
    <property type="evidence" value="ECO:0007669"/>
    <property type="project" value="TreeGrafter"/>
</dbReference>
<name>A0A1W1I6I9_9BACT</name>
<gene>
    <name evidence="9" type="ORF">NSJP_2432</name>
</gene>
<dbReference type="SMART" id="SM00448">
    <property type="entry name" value="REC"/>
    <property type="match status" value="1"/>
</dbReference>
<dbReference type="RefSeq" id="WP_080886964.1">
    <property type="nucleotide sequence ID" value="NZ_LT828648.1"/>
</dbReference>